<dbReference type="InterPro" id="IPR046757">
    <property type="entry name" value="YL1_N"/>
</dbReference>
<evidence type="ECO:0000313" key="4">
    <source>
        <dbReference type="Proteomes" id="UP000653305"/>
    </source>
</evidence>
<organism evidence="3 4">
    <name type="scientific">Phtheirospermum japonicum</name>
    <dbReference type="NCBI Taxonomy" id="374723"/>
    <lineage>
        <taxon>Eukaryota</taxon>
        <taxon>Viridiplantae</taxon>
        <taxon>Streptophyta</taxon>
        <taxon>Embryophyta</taxon>
        <taxon>Tracheophyta</taxon>
        <taxon>Spermatophyta</taxon>
        <taxon>Magnoliopsida</taxon>
        <taxon>eudicotyledons</taxon>
        <taxon>Gunneridae</taxon>
        <taxon>Pentapetalae</taxon>
        <taxon>asterids</taxon>
        <taxon>lamiids</taxon>
        <taxon>Lamiales</taxon>
        <taxon>Orobanchaceae</taxon>
        <taxon>Orobanchaceae incertae sedis</taxon>
        <taxon>Phtheirospermum</taxon>
    </lineage>
</organism>
<sequence length="149" mass="17105">MDTSKNEAPQHAFLDRASRATRGKRLKKMNSFGIKMLFKEEENEDAEYEEEGEAADVFDSDFDESEPEANEEAENEPNERTRTKKKLIYPGKQPAQKKKKTKLSPDDVPNDAEAEKSVRKSTRTSVIIRQAERMRYVPAFASYNEGIIK</sequence>
<feature type="domain" description="Vps72/YL1 N-terminal" evidence="2">
    <location>
        <begin position="16"/>
        <end position="129"/>
    </location>
</feature>
<evidence type="ECO:0000313" key="3">
    <source>
        <dbReference type="EMBL" id="GFQ08054.1"/>
    </source>
</evidence>
<dbReference type="AlphaFoldDB" id="A0A830DKP1"/>
<feature type="region of interest" description="Disordered" evidence="1">
    <location>
        <begin position="1"/>
        <end position="25"/>
    </location>
</feature>
<reference evidence="3" key="1">
    <citation type="submission" date="2020-07" db="EMBL/GenBank/DDBJ databases">
        <title>Ethylene signaling mediates host invasion by parasitic plants.</title>
        <authorList>
            <person name="Yoshida S."/>
        </authorList>
    </citation>
    <scope>NUCLEOTIDE SEQUENCE</scope>
    <source>
        <strain evidence="3">Okayama</strain>
    </source>
</reference>
<keyword evidence="4" id="KW-1185">Reference proteome</keyword>
<name>A0A830DKP1_9LAMI</name>
<feature type="region of interest" description="Disordered" evidence="1">
    <location>
        <begin position="39"/>
        <end position="124"/>
    </location>
</feature>
<dbReference type="EMBL" id="BMAC01002794">
    <property type="protein sequence ID" value="GFQ08054.1"/>
    <property type="molecule type" value="Genomic_DNA"/>
</dbReference>
<dbReference type="Pfam" id="PF05764">
    <property type="entry name" value="YL1"/>
    <property type="match status" value="1"/>
</dbReference>
<comment type="caution">
    <text evidence="3">The sequence shown here is derived from an EMBL/GenBank/DDBJ whole genome shotgun (WGS) entry which is preliminary data.</text>
</comment>
<protein>
    <submittedName>
        <fullName evidence="3">Swr1 complex subunit 2</fullName>
    </submittedName>
</protein>
<dbReference type="OrthoDB" id="10261452at2759"/>
<gene>
    <name evidence="3" type="ORF">PHJA_002949400</name>
</gene>
<feature type="compositionally biased region" description="Acidic residues" evidence="1">
    <location>
        <begin position="41"/>
        <end position="76"/>
    </location>
</feature>
<evidence type="ECO:0000256" key="1">
    <source>
        <dbReference type="SAM" id="MobiDB-lite"/>
    </source>
</evidence>
<evidence type="ECO:0000259" key="2">
    <source>
        <dbReference type="Pfam" id="PF05764"/>
    </source>
</evidence>
<dbReference type="Proteomes" id="UP000653305">
    <property type="component" value="Unassembled WGS sequence"/>
</dbReference>
<proteinExistence type="predicted"/>
<accession>A0A830DKP1</accession>